<dbReference type="EMBL" id="CP132314">
    <property type="protein sequence ID" value="WLS04515.1"/>
    <property type="molecule type" value="Genomic_DNA"/>
</dbReference>
<dbReference type="Pfam" id="PF01909">
    <property type="entry name" value="NTP_transf_2"/>
    <property type="match status" value="1"/>
</dbReference>
<protein>
    <submittedName>
        <fullName evidence="2">Nucleotidyltransferase domain-containing protein</fullName>
    </submittedName>
</protein>
<name>A0ABY9K962_9HYPH</name>
<dbReference type="CDD" id="cd05403">
    <property type="entry name" value="NT_KNTase_like"/>
    <property type="match status" value="1"/>
</dbReference>
<proteinExistence type="predicted"/>
<keyword evidence="3" id="KW-1185">Reference proteome</keyword>
<dbReference type="Proteomes" id="UP001225788">
    <property type="component" value="Chromosome"/>
</dbReference>
<organism evidence="2 3">
    <name type="scientific">Shinella oryzae</name>
    <dbReference type="NCBI Taxonomy" id="2871820"/>
    <lineage>
        <taxon>Bacteria</taxon>
        <taxon>Pseudomonadati</taxon>
        <taxon>Pseudomonadota</taxon>
        <taxon>Alphaproteobacteria</taxon>
        <taxon>Hyphomicrobiales</taxon>
        <taxon>Rhizobiaceae</taxon>
        <taxon>Shinella</taxon>
    </lineage>
</organism>
<dbReference type="InterPro" id="IPR043519">
    <property type="entry name" value="NT_sf"/>
</dbReference>
<evidence type="ECO:0000313" key="3">
    <source>
        <dbReference type="Proteomes" id="UP001225788"/>
    </source>
</evidence>
<evidence type="ECO:0000313" key="2">
    <source>
        <dbReference type="EMBL" id="WLS04515.1"/>
    </source>
</evidence>
<reference evidence="2 3" key="1">
    <citation type="submission" date="2023-08" db="EMBL/GenBank/DDBJ databases">
        <title>Pathogen: clinical or host-associated sample.</title>
        <authorList>
            <person name="Hergert J."/>
            <person name="Casey R."/>
            <person name="Wagner J."/>
            <person name="Young E.L."/>
            <person name="Oakeson K.F."/>
        </authorList>
    </citation>
    <scope>NUCLEOTIDE SEQUENCE [LARGE SCALE GENOMIC DNA]</scope>
    <source>
        <strain evidence="2 3">UPHL-collab-2</strain>
    </source>
</reference>
<dbReference type="SUPFAM" id="SSF81301">
    <property type="entry name" value="Nucleotidyltransferase"/>
    <property type="match status" value="1"/>
</dbReference>
<sequence>MTRDEIIAKLVEHRAELEAAGAEHVSLFGSVARQENGPDSDLDILVTLSEPVVQSGFGYYSAIEILTDKIAAITGFENVDVVAEPLRRAAVRARVEKDRALAF</sequence>
<gene>
    <name evidence="2" type="ORF">Q9315_07880</name>
</gene>
<accession>A0ABY9K962</accession>
<dbReference type="InterPro" id="IPR002934">
    <property type="entry name" value="Polymerase_NTP_transf_dom"/>
</dbReference>
<evidence type="ECO:0000259" key="1">
    <source>
        <dbReference type="Pfam" id="PF01909"/>
    </source>
</evidence>
<feature type="domain" description="Polymerase nucleotidyl transferase" evidence="1">
    <location>
        <begin position="22"/>
        <end position="72"/>
    </location>
</feature>
<dbReference type="Gene3D" id="3.30.460.10">
    <property type="entry name" value="Beta Polymerase, domain 2"/>
    <property type="match status" value="1"/>
</dbReference>
<dbReference type="RefSeq" id="WP_306160577.1">
    <property type="nucleotide sequence ID" value="NZ_CP132314.1"/>
</dbReference>